<name>A0AAD4NHQ3_9BILA</name>
<dbReference type="GO" id="GO:0005634">
    <property type="term" value="C:nucleus"/>
    <property type="evidence" value="ECO:0007669"/>
    <property type="project" value="UniProtKB-SubCell"/>
</dbReference>
<sequence length="652" mass="71550">MYGSGESSNFGTSQPHSAFSYPEQFRGLPQASNFALQQITQNLSGSTTEQRLPGNKRRQLVDDNDKENQQPSAKKNKSCNVKAEKAENPSATIHEDEEYSSERGKESSEVGDRSESESTESESSEASEHSNHANLGNPLAQSTPYSQSSSSAFQLQGIRSQDYWGTQYQNSSAAAQLQMASYLGYRQQPIGVNNGQNSLNTAFTDMNSHCGNALSQQQIMAYANYPPWNSMTPVTPICPPQSQNSFTTPNLSRFQSNNQSNVSLNFSNLGNNFDGSMNTPDSGYANANNASILSLQRQQKQANQSENIARGGGTIDSGTTTGSSSGAGTDESYTNQSTLNNKYALSLTPQYGNHIYRPHQLVDGKISFDPNMEFCQVAGRLTLLSNGKTYKITLGEILRRTSSPESLNASFLGGILRKAKKENGGKELRELLKRYGIILPPGRRKMHPSTTFTALCEEEAKQMAIDYDVLCKDFFPANQLARLLMKPIKDNPREAGRKLNAVQDARQLVDQLITSVDIMEQESIPFQPPFTTDGTEASQMLNDAREGVFKFSRLTHGFAPLAMITAWKGFSAFLKSCSVELGGDSTPQSSANELANLPGTSKTINTDYASQFQTSYNLYHQQHLAAQMFAQNVASEFQYPSGSTQLRPPKTE</sequence>
<feature type="compositionally biased region" description="Basic and acidic residues" evidence="7">
    <location>
        <begin position="59"/>
        <end position="68"/>
    </location>
</feature>
<protein>
    <submittedName>
        <fullName evidence="9">Transcription factor AP-2 domain-containing protein</fullName>
    </submittedName>
</protein>
<dbReference type="Proteomes" id="UP001201812">
    <property type="component" value="Unassembled WGS sequence"/>
</dbReference>
<keyword evidence="6" id="KW-0539">Nucleus</keyword>
<dbReference type="PRINTS" id="PR01748">
    <property type="entry name" value="AP2TNSCPFCT"/>
</dbReference>
<feature type="region of interest" description="Disordered" evidence="7">
    <location>
        <begin position="37"/>
        <end position="148"/>
    </location>
</feature>
<keyword evidence="5" id="KW-0804">Transcription</keyword>
<feature type="compositionally biased region" description="Polar residues" evidence="7">
    <location>
        <begin position="37"/>
        <end position="50"/>
    </location>
</feature>
<dbReference type="PANTHER" id="PTHR10812">
    <property type="entry name" value="TRANSCRIPTION FACTOR AP-2"/>
    <property type="match status" value="1"/>
</dbReference>
<evidence type="ECO:0000256" key="1">
    <source>
        <dbReference type="ARBA" id="ARBA00004123"/>
    </source>
</evidence>
<evidence type="ECO:0000256" key="6">
    <source>
        <dbReference type="ARBA" id="ARBA00023242"/>
    </source>
</evidence>
<feature type="region of interest" description="Disordered" evidence="7">
    <location>
        <begin position="296"/>
        <end position="335"/>
    </location>
</feature>
<feature type="compositionally biased region" description="Low complexity" evidence="7">
    <location>
        <begin position="316"/>
        <end position="332"/>
    </location>
</feature>
<gene>
    <name evidence="9" type="ORF">DdX_03303</name>
</gene>
<dbReference type="Pfam" id="PF03299">
    <property type="entry name" value="TF_AP-2"/>
    <property type="match status" value="1"/>
</dbReference>
<feature type="domain" description="Transcription factor AP-2 C-terminal" evidence="8">
    <location>
        <begin position="374"/>
        <end position="575"/>
    </location>
</feature>
<feature type="compositionally biased region" description="Basic and acidic residues" evidence="7">
    <location>
        <begin position="100"/>
        <end position="116"/>
    </location>
</feature>
<dbReference type="PANTHER" id="PTHR10812:SF17">
    <property type="entry name" value="TRANSCRIPTION FACTOR AP-2, ISOFORM D"/>
    <property type="match status" value="1"/>
</dbReference>
<keyword evidence="10" id="KW-1185">Reference proteome</keyword>
<keyword evidence="4" id="KW-0238">DNA-binding</keyword>
<evidence type="ECO:0000256" key="3">
    <source>
        <dbReference type="ARBA" id="ARBA00023015"/>
    </source>
</evidence>
<dbReference type="GO" id="GO:0042127">
    <property type="term" value="P:regulation of cell population proliferation"/>
    <property type="evidence" value="ECO:0007669"/>
    <property type="project" value="TreeGrafter"/>
</dbReference>
<evidence type="ECO:0000256" key="5">
    <source>
        <dbReference type="ARBA" id="ARBA00023163"/>
    </source>
</evidence>
<comment type="caution">
    <text evidence="9">The sequence shown here is derived from an EMBL/GenBank/DDBJ whole genome shotgun (WGS) entry which is preliminary data.</text>
</comment>
<keyword evidence="3" id="KW-0805">Transcription regulation</keyword>
<comment type="similarity">
    <text evidence="2">Belongs to the AP-2 family.</text>
</comment>
<comment type="subcellular location">
    <subcellularLocation>
        <location evidence="1">Nucleus</location>
    </subcellularLocation>
</comment>
<reference evidence="9" key="1">
    <citation type="submission" date="2022-01" db="EMBL/GenBank/DDBJ databases">
        <title>Genome Sequence Resource for Two Populations of Ditylenchus destructor, the Migratory Endoparasitic Phytonematode.</title>
        <authorList>
            <person name="Zhang H."/>
            <person name="Lin R."/>
            <person name="Xie B."/>
        </authorList>
    </citation>
    <scope>NUCLEOTIDE SEQUENCE</scope>
    <source>
        <strain evidence="9">BazhouSP</strain>
    </source>
</reference>
<evidence type="ECO:0000256" key="4">
    <source>
        <dbReference type="ARBA" id="ARBA00023125"/>
    </source>
</evidence>
<proteinExistence type="inferred from homology"/>
<evidence type="ECO:0000259" key="8">
    <source>
        <dbReference type="Pfam" id="PF03299"/>
    </source>
</evidence>
<evidence type="ECO:0000313" key="9">
    <source>
        <dbReference type="EMBL" id="KAI1726581.1"/>
    </source>
</evidence>
<dbReference type="InterPro" id="IPR004979">
    <property type="entry name" value="TF_AP2"/>
</dbReference>
<feature type="compositionally biased region" description="Polar residues" evidence="7">
    <location>
        <begin position="1"/>
        <end position="17"/>
    </location>
</feature>
<dbReference type="InterPro" id="IPR013854">
    <property type="entry name" value="TF_AP2_C"/>
</dbReference>
<feature type="region of interest" description="Disordered" evidence="7">
    <location>
        <begin position="1"/>
        <end position="25"/>
    </location>
</feature>
<feature type="compositionally biased region" description="Polar residues" evidence="7">
    <location>
        <begin position="296"/>
        <end position="307"/>
    </location>
</feature>
<dbReference type="GO" id="GO:0000977">
    <property type="term" value="F:RNA polymerase II transcription regulatory region sequence-specific DNA binding"/>
    <property type="evidence" value="ECO:0007669"/>
    <property type="project" value="TreeGrafter"/>
</dbReference>
<dbReference type="AlphaFoldDB" id="A0AAD4NHQ3"/>
<dbReference type="EMBL" id="JAKKPZ010000002">
    <property type="protein sequence ID" value="KAI1726581.1"/>
    <property type="molecule type" value="Genomic_DNA"/>
</dbReference>
<evidence type="ECO:0000256" key="2">
    <source>
        <dbReference type="ARBA" id="ARBA00007770"/>
    </source>
</evidence>
<organism evidence="9 10">
    <name type="scientific">Ditylenchus destructor</name>
    <dbReference type="NCBI Taxonomy" id="166010"/>
    <lineage>
        <taxon>Eukaryota</taxon>
        <taxon>Metazoa</taxon>
        <taxon>Ecdysozoa</taxon>
        <taxon>Nematoda</taxon>
        <taxon>Chromadorea</taxon>
        <taxon>Rhabditida</taxon>
        <taxon>Tylenchina</taxon>
        <taxon>Tylenchomorpha</taxon>
        <taxon>Sphaerularioidea</taxon>
        <taxon>Anguinidae</taxon>
        <taxon>Anguininae</taxon>
        <taxon>Ditylenchus</taxon>
    </lineage>
</organism>
<dbReference type="GO" id="GO:0000981">
    <property type="term" value="F:DNA-binding transcription factor activity, RNA polymerase II-specific"/>
    <property type="evidence" value="ECO:0007669"/>
    <property type="project" value="TreeGrafter"/>
</dbReference>
<evidence type="ECO:0000313" key="10">
    <source>
        <dbReference type="Proteomes" id="UP001201812"/>
    </source>
</evidence>
<accession>A0AAD4NHQ3</accession>
<evidence type="ECO:0000256" key="7">
    <source>
        <dbReference type="SAM" id="MobiDB-lite"/>
    </source>
</evidence>